<feature type="region of interest" description="Disordered" evidence="1">
    <location>
        <begin position="1"/>
        <end position="22"/>
    </location>
</feature>
<dbReference type="EMBL" id="JAPCWZ010000005">
    <property type="protein sequence ID" value="KAK8863237.1"/>
    <property type="molecule type" value="Genomic_DNA"/>
</dbReference>
<evidence type="ECO:0000313" key="3">
    <source>
        <dbReference type="Proteomes" id="UP001390339"/>
    </source>
</evidence>
<organism evidence="2 3">
    <name type="scientific">Apiospora arundinis</name>
    <dbReference type="NCBI Taxonomy" id="335852"/>
    <lineage>
        <taxon>Eukaryota</taxon>
        <taxon>Fungi</taxon>
        <taxon>Dikarya</taxon>
        <taxon>Ascomycota</taxon>
        <taxon>Pezizomycotina</taxon>
        <taxon>Sordariomycetes</taxon>
        <taxon>Xylariomycetidae</taxon>
        <taxon>Amphisphaeriales</taxon>
        <taxon>Apiosporaceae</taxon>
        <taxon>Apiospora</taxon>
    </lineage>
</organism>
<keyword evidence="3" id="KW-1185">Reference proteome</keyword>
<accession>A0ABR2II24</accession>
<proteinExistence type="predicted"/>
<dbReference type="Proteomes" id="UP001390339">
    <property type="component" value="Unassembled WGS sequence"/>
</dbReference>
<evidence type="ECO:0000313" key="2">
    <source>
        <dbReference type="EMBL" id="KAK8863237.1"/>
    </source>
</evidence>
<reference evidence="2 3" key="1">
    <citation type="journal article" date="2024" name="IMA Fungus">
        <title>Apiospora arundinis, a panoply of carbohydrate-active enzymes and secondary metabolites.</title>
        <authorList>
            <person name="Sorensen T."/>
            <person name="Petersen C."/>
            <person name="Muurmann A.T."/>
            <person name="Christiansen J.V."/>
            <person name="Brundto M.L."/>
            <person name="Overgaard C.K."/>
            <person name="Boysen A.T."/>
            <person name="Wollenberg R.D."/>
            <person name="Larsen T.O."/>
            <person name="Sorensen J.L."/>
            <person name="Nielsen K.L."/>
            <person name="Sondergaard T.E."/>
        </authorList>
    </citation>
    <scope>NUCLEOTIDE SEQUENCE [LARGE SCALE GENOMIC DNA]</scope>
    <source>
        <strain evidence="2 3">AAU 773</strain>
    </source>
</reference>
<comment type="caution">
    <text evidence="2">The sequence shown here is derived from an EMBL/GenBank/DDBJ whole genome shotgun (WGS) entry which is preliminary data.</text>
</comment>
<gene>
    <name evidence="2" type="ORF">PGQ11_009472</name>
</gene>
<name>A0ABR2II24_9PEZI</name>
<protein>
    <submittedName>
        <fullName evidence="2">Uncharacterized protein</fullName>
    </submittedName>
</protein>
<sequence length="207" mass="21083">MPASFGRLSPGAGPRQPLSPVRRPALLRSQCGAATCRSSLQGKGGRLGQHAGVAYVEEATWAACVARSRVDPVRLADVLDLHGVVSGTEPSPVRVGPVFCGEDLPLLRGRRKGGMYDQALERGGEDNEVQGDVPVAGVVDHVVEHVGAERGDPGEGEVQAVAEDVAVGEAGEALGTAGEDEHVAVDHPANLGGQVHESGGLGGGLGD</sequence>
<evidence type="ECO:0000256" key="1">
    <source>
        <dbReference type="SAM" id="MobiDB-lite"/>
    </source>
</evidence>